<feature type="non-terminal residue" evidence="1">
    <location>
        <position position="1"/>
    </location>
</feature>
<name>A0A0F8VYY5_9ZZZZ</name>
<protein>
    <submittedName>
        <fullName evidence="1">Uncharacterized protein</fullName>
    </submittedName>
</protein>
<comment type="caution">
    <text evidence="1">The sequence shown here is derived from an EMBL/GenBank/DDBJ whole genome shotgun (WGS) entry which is preliminary data.</text>
</comment>
<proteinExistence type="predicted"/>
<dbReference type="AlphaFoldDB" id="A0A0F8VYY5"/>
<sequence length="161" mass="17159">DTRSGTLVHRPPWVEFPAGGRSFTRLNNAAVTLPAIGSGVVVVSLTVPPRNNGIITGIANQFVGGGWTEGTAGLSWRLRADGFPIIGYDNIIASLGSTSNPSALGINPIRIFENQVIDLTARNVNILVAGQVLLGILRGKFYPLELEGGRRHDSLKKYNAN</sequence>
<gene>
    <name evidence="1" type="ORF">LCGC14_3133710</name>
</gene>
<dbReference type="EMBL" id="LAZR01068472">
    <property type="protein sequence ID" value="KKK49572.1"/>
    <property type="molecule type" value="Genomic_DNA"/>
</dbReference>
<accession>A0A0F8VYY5</accession>
<evidence type="ECO:0000313" key="1">
    <source>
        <dbReference type="EMBL" id="KKK49572.1"/>
    </source>
</evidence>
<organism evidence="1">
    <name type="scientific">marine sediment metagenome</name>
    <dbReference type="NCBI Taxonomy" id="412755"/>
    <lineage>
        <taxon>unclassified sequences</taxon>
        <taxon>metagenomes</taxon>
        <taxon>ecological metagenomes</taxon>
    </lineage>
</organism>
<reference evidence="1" key="1">
    <citation type="journal article" date="2015" name="Nature">
        <title>Complex archaea that bridge the gap between prokaryotes and eukaryotes.</title>
        <authorList>
            <person name="Spang A."/>
            <person name="Saw J.H."/>
            <person name="Jorgensen S.L."/>
            <person name="Zaremba-Niedzwiedzka K."/>
            <person name="Martijn J."/>
            <person name="Lind A.E."/>
            <person name="van Eijk R."/>
            <person name="Schleper C."/>
            <person name="Guy L."/>
            <person name="Ettema T.J."/>
        </authorList>
    </citation>
    <scope>NUCLEOTIDE SEQUENCE</scope>
</reference>